<feature type="region of interest" description="Disordered" evidence="1">
    <location>
        <begin position="1"/>
        <end position="25"/>
    </location>
</feature>
<evidence type="ECO:0000256" key="1">
    <source>
        <dbReference type="SAM" id="MobiDB-lite"/>
    </source>
</evidence>
<gene>
    <name evidence="2" type="ORF">EHF44_10745</name>
</gene>
<dbReference type="InterPro" id="IPR008727">
    <property type="entry name" value="PAAR_motif"/>
</dbReference>
<reference evidence="3" key="1">
    <citation type="submission" date="2018-11" db="EMBL/GenBank/DDBJ databases">
        <title>FDA dAtabase for Regulatory Grade micrObial Sequences (FDA-ARGOS): Supporting development and validation of Infectious Disease Dx tests.</title>
        <authorList>
            <person name="Goldberg B."/>
            <person name="Campos J."/>
            <person name="Tallon L."/>
            <person name="Sadzewicz L."/>
            <person name="Zhao X."/>
            <person name="Vavikolanu K."/>
            <person name="Mehta A."/>
            <person name="Aluvathingal J."/>
            <person name="Nadendla S."/>
            <person name="Geyer C."/>
            <person name="Nandy P."/>
            <person name="Yan Y."/>
            <person name="Sichtig H."/>
        </authorList>
    </citation>
    <scope>NUCLEOTIDE SEQUENCE [LARGE SCALE GENOMIC DNA]</scope>
    <source>
        <strain evidence="3">FDAARGOS_614</strain>
    </source>
</reference>
<dbReference type="EMBL" id="CP033969">
    <property type="protein sequence ID" value="AZG15336.1"/>
    <property type="molecule type" value="Genomic_DNA"/>
</dbReference>
<evidence type="ECO:0000313" key="3">
    <source>
        <dbReference type="Proteomes" id="UP000270411"/>
    </source>
</evidence>
<protein>
    <submittedName>
        <fullName evidence="2">PAAR domain-containing protein</fullName>
    </submittedName>
</protein>
<name>A0A3G8H4K9_9BURK</name>
<sequence length="96" mass="10120">MTTRYDIVRGDPTTAGGKVEGGTADDIVGNREQAYEGDPVWCPVCKTMGVIVCSGPRLPTTGPDGREAALSDDLCVCKCQPSPLLIPTQYTSGMDI</sequence>
<dbReference type="OrthoDB" id="8594232at2"/>
<accession>A0A3G8H4K9</accession>
<organism evidence="2 3">
    <name type="scientific">Cupriavidus pauculus</name>
    <dbReference type="NCBI Taxonomy" id="82633"/>
    <lineage>
        <taxon>Bacteria</taxon>
        <taxon>Pseudomonadati</taxon>
        <taxon>Pseudomonadota</taxon>
        <taxon>Betaproteobacteria</taxon>
        <taxon>Burkholderiales</taxon>
        <taxon>Burkholderiaceae</taxon>
        <taxon>Cupriavidus</taxon>
    </lineage>
</organism>
<dbReference type="Pfam" id="PF05488">
    <property type="entry name" value="PAAR_motif"/>
    <property type="match status" value="1"/>
</dbReference>
<proteinExistence type="predicted"/>
<dbReference type="CDD" id="cd14744">
    <property type="entry name" value="PAAR_CT_2"/>
    <property type="match status" value="1"/>
</dbReference>
<dbReference type="AlphaFoldDB" id="A0A3G8H4K9"/>
<dbReference type="Proteomes" id="UP000270411">
    <property type="component" value="Chromosome 1"/>
</dbReference>
<dbReference type="KEGG" id="cpau:EHF44_10745"/>
<evidence type="ECO:0000313" key="2">
    <source>
        <dbReference type="EMBL" id="AZG15336.1"/>
    </source>
</evidence>